<dbReference type="EMBL" id="OV696701">
    <property type="protein sequence ID" value="CAH1248578.1"/>
    <property type="molecule type" value="Genomic_DNA"/>
</dbReference>
<evidence type="ECO:0000256" key="3">
    <source>
        <dbReference type="ARBA" id="ARBA00022729"/>
    </source>
</evidence>
<organism evidence="6 7">
    <name type="scientific">Branchiostoma lanceolatum</name>
    <name type="common">Common lancelet</name>
    <name type="synonym">Amphioxus lanceolatum</name>
    <dbReference type="NCBI Taxonomy" id="7740"/>
    <lineage>
        <taxon>Eukaryota</taxon>
        <taxon>Metazoa</taxon>
        <taxon>Chordata</taxon>
        <taxon>Cephalochordata</taxon>
        <taxon>Leptocardii</taxon>
        <taxon>Amphioxiformes</taxon>
        <taxon>Branchiostomatidae</taxon>
        <taxon>Branchiostoma</taxon>
    </lineage>
</organism>
<dbReference type="GO" id="GO:0005576">
    <property type="term" value="C:extracellular region"/>
    <property type="evidence" value="ECO:0007669"/>
    <property type="project" value="UniProtKB-SubCell"/>
</dbReference>
<comment type="subcellular location">
    <subcellularLocation>
        <location evidence="1">Secreted</location>
    </subcellularLocation>
</comment>
<evidence type="ECO:0000313" key="6">
    <source>
        <dbReference type="EMBL" id="CAH1248578.1"/>
    </source>
</evidence>
<dbReference type="Pfam" id="PF13330">
    <property type="entry name" value="Mucin2_WxxW"/>
    <property type="match status" value="2"/>
</dbReference>
<protein>
    <submittedName>
        <fullName evidence="6">CILP2 protein</fullName>
    </submittedName>
</protein>
<evidence type="ECO:0000256" key="2">
    <source>
        <dbReference type="ARBA" id="ARBA00022525"/>
    </source>
</evidence>
<dbReference type="AlphaFoldDB" id="A0A8J9Z6B9"/>
<proteinExistence type="predicted"/>
<keyword evidence="2" id="KW-0964">Secreted</keyword>
<keyword evidence="3" id="KW-0732">Signal</keyword>
<dbReference type="InterPro" id="IPR025155">
    <property type="entry name" value="WxxW_domain"/>
</dbReference>
<dbReference type="PANTHER" id="PTHR15031">
    <property type="entry name" value="CARTILAGE INTERMEDIATE LAYER PROTEIN CLIP"/>
    <property type="match status" value="1"/>
</dbReference>
<reference evidence="6" key="1">
    <citation type="submission" date="2022-01" db="EMBL/GenBank/DDBJ databases">
        <authorList>
            <person name="Braso-Vives M."/>
        </authorList>
    </citation>
    <scope>NUCLEOTIDE SEQUENCE</scope>
</reference>
<evidence type="ECO:0000256" key="1">
    <source>
        <dbReference type="ARBA" id="ARBA00004613"/>
    </source>
</evidence>
<evidence type="ECO:0000313" key="7">
    <source>
        <dbReference type="Proteomes" id="UP000838412"/>
    </source>
</evidence>
<keyword evidence="4" id="KW-0325">Glycoprotein</keyword>
<accession>A0A8J9Z6B9</accession>
<feature type="domain" description="WxxW" evidence="5">
    <location>
        <begin position="80"/>
        <end position="164"/>
    </location>
</feature>
<dbReference type="InterPro" id="IPR039675">
    <property type="entry name" value="CILP1/CILP2"/>
</dbReference>
<dbReference type="OrthoDB" id="6049857at2759"/>
<evidence type="ECO:0000256" key="4">
    <source>
        <dbReference type="ARBA" id="ARBA00023180"/>
    </source>
</evidence>
<sequence length="398" mass="44809">MRICVYHTETCKPLRFPGTTSVCDKNLKKGRHPKGTVCMFDCREGCVKRTGGRRRVCKVRGRSKWWTGGRSLECESCTHWTRWYNRDNPSGRGDNEAFPWLRNENPGQICSAPSAIEARVRGTLTPASHTGEQFYRFDTIVGFACFNIHQTDGYCLDYEVRFCCSQNPPYASCLVWPLYGPSADENYTQSFCVNYDVLLPEVTALTSTFSRSLAELGLSNVLTDLEDLRDVGLIPFAGELGPITGGGDGACTHWTRWYNRDHPSGNGDYENLLYLRRENPGQICSAPSAIEARVRGTLTPASQTGEQFLNFDTTVGFECRNIDQTDRYCLDYEVRFCCPLVHGSRRRRQFVESTHWNRVGDVTSLVYDADSGAEEQLVSFAAPNLEDIGENEHLLDGC</sequence>
<evidence type="ECO:0000259" key="5">
    <source>
        <dbReference type="Pfam" id="PF13330"/>
    </source>
</evidence>
<dbReference type="PANTHER" id="PTHR15031:SF4">
    <property type="entry name" value="CARTILAGE INTERMEDIATE LAYER PROTEIN 1"/>
    <property type="match status" value="1"/>
</dbReference>
<feature type="domain" description="WxxW" evidence="5">
    <location>
        <begin position="254"/>
        <end position="338"/>
    </location>
</feature>
<name>A0A8J9Z6B9_BRALA</name>
<keyword evidence="7" id="KW-1185">Reference proteome</keyword>
<dbReference type="Proteomes" id="UP000838412">
    <property type="component" value="Chromosome 16"/>
</dbReference>
<gene>
    <name evidence="6" type="primary">CILP2</name>
    <name evidence="6" type="ORF">BLAG_LOCUS9901</name>
</gene>